<keyword evidence="2" id="KW-1185">Reference proteome</keyword>
<accession>A0A9E7FQD6</accession>
<evidence type="ECO:0000313" key="2">
    <source>
        <dbReference type="Proteomes" id="UP001055439"/>
    </source>
</evidence>
<proteinExistence type="predicted"/>
<name>A0A9E7FQD6_9LILI</name>
<evidence type="ECO:0000313" key="1">
    <source>
        <dbReference type="EMBL" id="URD99292.1"/>
    </source>
</evidence>
<reference evidence="1" key="1">
    <citation type="submission" date="2022-05" db="EMBL/GenBank/DDBJ databases">
        <title>The Musa troglodytarum L. genome provides insights into the mechanism of non-climacteric behaviour and enrichment of carotenoids.</title>
        <authorList>
            <person name="Wang J."/>
        </authorList>
    </citation>
    <scope>NUCLEOTIDE SEQUENCE</scope>
    <source>
        <tissue evidence="1">Leaf</tissue>
    </source>
</reference>
<gene>
    <name evidence="1" type="ORF">MUK42_28602</name>
</gene>
<sequence>MAYRCVMLSSGVGTKSSSPATKEAYKEYGSDVDWIQKISTPEIRKAESEKSKINRVDQNIQILNH</sequence>
<dbReference type="AlphaFoldDB" id="A0A9E7FQD6"/>
<dbReference type="EMBL" id="CP097506">
    <property type="protein sequence ID" value="URD99292.1"/>
    <property type="molecule type" value="Genomic_DNA"/>
</dbReference>
<organism evidence="1 2">
    <name type="scientific">Musa troglodytarum</name>
    <name type="common">fe'i banana</name>
    <dbReference type="NCBI Taxonomy" id="320322"/>
    <lineage>
        <taxon>Eukaryota</taxon>
        <taxon>Viridiplantae</taxon>
        <taxon>Streptophyta</taxon>
        <taxon>Embryophyta</taxon>
        <taxon>Tracheophyta</taxon>
        <taxon>Spermatophyta</taxon>
        <taxon>Magnoliopsida</taxon>
        <taxon>Liliopsida</taxon>
        <taxon>Zingiberales</taxon>
        <taxon>Musaceae</taxon>
        <taxon>Musa</taxon>
    </lineage>
</organism>
<protein>
    <submittedName>
        <fullName evidence="1">Uncharacterized protein</fullName>
    </submittedName>
</protein>
<dbReference type="Proteomes" id="UP001055439">
    <property type="component" value="Chromosome 4"/>
</dbReference>